<evidence type="ECO:0008006" key="2">
    <source>
        <dbReference type="Google" id="ProtNLM"/>
    </source>
</evidence>
<dbReference type="Pfam" id="PF07396">
    <property type="entry name" value="Porin_O_P"/>
    <property type="match status" value="1"/>
</dbReference>
<dbReference type="InterPro" id="IPR010870">
    <property type="entry name" value="Porin_O/P"/>
</dbReference>
<feature type="non-terminal residue" evidence="1">
    <location>
        <position position="174"/>
    </location>
</feature>
<organism evidence="1">
    <name type="scientific">marine metagenome</name>
    <dbReference type="NCBI Taxonomy" id="408172"/>
    <lineage>
        <taxon>unclassified sequences</taxon>
        <taxon>metagenomes</taxon>
        <taxon>ecological metagenomes</taxon>
    </lineage>
</organism>
<proteinExistence type="predicted"/>
<gene>
    <name evidence="1" type="ORF">METZ01_LOCUS186276</name>
</gene>
<dbReference type="Gene3D" id="2.40.160.10">
    <property type="entry name" value="Porin"/>
    <property type="match status" value="1"/>
</dbReference>
<sequence length="174" mass="19353">MKTLTILFNLFMYSSITLFADTNTNGKVFYNYLISLDEERNNAFNMKRAYLTFANDVSETISYTVTYDMGSNEGGSSHTAFLKVAMVKWNTSLGNVSIGMQGLNMFKTMENTWGHRFIQKMPMDTYGFSHSADLGIGITRGFGGIATSALVTNGGGYKKAESDSHKKFSFHAVF</sequence>
<name>A0A382D5V8_9ZZZZ</name>
<dbReference type="AlphaFoldDB" id="A0A382D5V8"/>
<dbReference type="EMBL" id="UINC01037640">
    <property type="protein sequence ID" value="SVB33422.1"/>
    <property type="molecule type" value="Genomic_DNA"/>
</dbReference>
<evidence type="ECO:0000313" key="1">
    <source>
        <dbReference type="EMBL" id="SVB33422.1"/>
    </source>
</evidence>
<accession>A0A382D5V8</accession>
<dbReference type="InterPro" id="IPR023614">
    <property type="entry name" value="Porin_dom_sf"/>
</dbReference>
<reference evidence="1" key="1">
    <citation type="submission" date="2018-05" db="EMBL/GenBank/DDBJ databases">
        <authorList>
            <person name="Lanie J.A."/>
            <person name="Ng W.-L."/>
            <person name="Kazmierczak K.M."/>
            <person name="Andrzejewski T.M."/>
            <person name="Davidsen T.M."/>
            <person name="Wayne K.J."/>
            <person name="Tettelin H."/>
            <person name="Glass J.I."/>
            <person name="Rusch D."/>
            <person name="Podicherti R."/>
            <person name="Tsui H.-C.T."/>
            <person name="Winkler M.E."/>
        </authorList>
    </citation>
    <scope>NUCLEOTIDE SEQUENCE</scope>
</reference>
<protein>
    <recommendedName>
        <fullName evidence="2">Porin domain-containing protein</fullName>
    </recommendedName>
</protein>